<sequence length="733" mass="77894">MPLTPDADEHGTDQHSTDPGSQGIGTQPGTAASSDEASTEPDTGEAEGSANCDAVEAAQAATDNGEGEADGEPFPPRGVLALRALRWGGVLAIFASTAAIYLLWPEGARLAWDPRTPVGSVGTTFYLIILAVVAIFGWLLSPRQSRHPGRWLGISAALTLIGGLMATAITASKWWYDYRVTGFFQPTLSIIPCIPASIAIALLANSSLHYIQNYVPRNPSIKCDLTYWGRLHQPATSSQASEEKKNRKTAPLSISTKQRGTYLCIAILPTLLFAGFVTVPTLHRPESHTTANPGSIETPSMPTSLNSDAAWSAEFVNIMDIVGGAGGPIVLSADGITSLNPSDGTTRWSYRHPGAHYLADDIRDKKGRLVVSPDRKYVAARMETSAILDYPDDGILSRTLVLDALTGDIILEATNSGGTLQMTDSTLLDGNTAYSLHSKSKLWTLSSHDGDDSKTTPTYWGSAGHHTFILSVSYDEYSGDHYVPHATLTVARDTDPSVTSEVTEVVVDPVYSRHYIPIIDGWIARYNAESMNSNGGASAEAISLDSAAHESAPHTAIPLGVTSGLNSYASIASGCIVTYPPSDVTSSDDFEASINKEGAARVSSIFDPSTQEVSDPAHHSGIAGARIGFTSKVHEGTHMAAITIQPGDGSPETTIPLAPNTTYLPPSSYVDGLKYNPHEMFTEEHPPSDRIVVNTPGATVVALNVTDRTDDASYLDPKPTQGSTFRIFGVTGK</sequence>
<evidence type="ECO:0008006" key="5">
    <source>
        <dbReference type="Google" id="ProtNLM"/>
    </source>
</evidence>
<proteinExistence type="predicted"/>
<keyword evidence="2" id="KW-0472">Membrane</keyword>
<dbReference type="RefSeq" id="WP_143225821.1">
    <property type="nucleotide sequence ID" value="NZ_JAXBCZ010000002.1"/>
</dbReference>
<feature type="compositionally biased region" description="Basic and acidic residues" evidence="1">
    <location>
        <begin position="7"/>
        <end position="16"/>
    </location>
</feature>
<feature type="transmembrane region" description="Helical" evidence="2">
    <location>
        <begin position="84"/>
        <end position="104"/>
    </location>
</feature>
<name>A0AAW9L3E4_9ACTO</name>
<evidence type="ECO:0000256" key="1">
    <source>
        <dbReference type="SAM" id="MobiDB-lite"/>
    </source>
</evidence>
<protein>
    <recommendedName>
        <fullName evidence="5">MFS transporter</fullName>
    </recommendedName>
</protein>
<reference evidence="3 4" key="1">
    <citation type="submission" date="2023-06" db="EMBL/GenBank/DDBJ databases">
        <title>Actinomyces orist ORNL 0101 HMT-893 genome.</title>
        <authorList>
            <person name="Johnston C.D."/>
            <person name="Chen T."/>
            <person name="Dewhirst F.E."/>
        </authorList>
    </citation>
    <scope>NUCLEOTIDE SEQUENCE [LARGE SCALE GENOMIC DNA]</scope>
    <source>
        <strain evidence="3 4">ORNL 0101</strain>
    </source>
</reference>
<evidence type="ECO:0000313" key="3">
    <source>
        <dbReference type="EMBL" id="MEA1305701.1"/>
    </source>
</evidence>
<feature type="transmembrane region" description="Helical" evidence="2">
    <location>
        <begin position="183"/>
        <end position="204"/>
    </location>
</feature>
<feature type="compositionally biased region" description="Polar residues" evidence="1">
    <location>
        <begin position="17"/>
        <end position="36"/>
    </location>
</feature>
<keyword evidence="2" id="KW-0812">Transmembrane</keyword>
<evidence type="ECO:0000256" key="2">
    <source>
        <dbReference type="SAM" id="Phobius"/>
    </source>
</evidence>
<organism evidence="3 4">
    <name type="scientific">Actinomyces oris</name>
    <dbReference type="NCBI Taxonomy" id="544580"/>
    <lineage>
        <taxon>Bacteria</taxon>
        <taxon>Bacillati</taxon>
        <taxon>Actinomycetota</taxon>
        <taxon>Actinomycetes</taxon>
        <taxon>Actinomycetales</taxon>
        <taxon>Actinomycetaceae</taxon>
        <taxon>Actinomyces</taxon>
    </lineage>
</organism>
<keyword evidence="4" id="KW-1185">Reference proteome</keyword>
<dbReference type="EMBL" id="JAXBCZ010000002">
    <property type="protein sequence ID" value="MEA1305701.1"/>
    <property type="molecule type" value="Genomic_DNA"/>
</dbReference>
<feature type="transmembrane region" description="Helical" evidence="2">
    <location>
        <begin position="262"/>
        <end position="282"/>
    </location>
</feature>
<comment type="caution">
    <text evidence="3">The sequence shown here is derived from an EMBL/GenBank/DDBJ whole genome shotgun (WGS) entry which is preliminary data.</text>
</comment>
<dbReference type="AlphaFoldDB" id="A0AAW9L3E4"/>
<keyword evidence="2" id="KW-1133">Transmembrane helix</keyword>
<dbReference type="Proteomes" id="UP001289581">
    <property type="component" value="Unassembled WGS sequence"/>
</dbReference>
<feature type="region of interest" description="Disordered" evidence="1">
    <location>
        <begin position="1"/>
        <end position="53"/>
    </location>
</feature>
<accession>A0AAW9L3E4</accession>
<evidence type="ECO:0000313" key="4">
    <source>
        <dbReference type="Proteomes" id="UP001289581"/>
    </source>
</evidence>
<feature type="transmembrane region" description="Helical" evidence="2">
    <location>
        <begin position="124"/>
        <end position="140"/>
    </location>
</feature>
<feature type="transmembrane region" description="Helical" evidence="2">
    <location>
        <begin position="152"/>
        <end position="171"/>
    </location>
</feature>
<gene>
    <name evidence="3" type="ORF">QU665_11600</name>
</gene>